<organism evidence="3 4">
    <name type="scientific">Kribbella kalugense</name>
    <dbReference type="NCBI Taxonomy" id="2512221"/>
    <lineage>
        <taxon>Bacteria</taxon>
        <taxon>Bacillati</taxon>
        <taxon>Actinomycetota</taxon>
        <taxon>Actinomycetes</taxon>
        <taxon>Propionibacteriales</taxon>
        <taxon>Kribbellaceae</taxon>
        <taxon>Kribbella</taxon>
    </lineage>
</organism>
<evidence type="ECO:0000256" key="1">
    <source>
        <dbReference type="SAM" id="MobiDB-lite"/>
    </source>
</evidence>
<comment type="caution">
    <text evidence="3">The sequence shown here is derived from an EMBL/GenBank/DDBJ whole genome shotgun (WGS) entry which is preliminary data.</text>
</comment>
<keyword evidence="2" id="KW-0812">Transmembrane</keyword>
<feature type="region of interest" description="Disordered" evidence="1">
    <location>
        <begin position="131"/>
        <end position="155"/>
    </location>
</feature>
<gene>
    <name evidence="3" type="ORF">EV650_4746</name>
</gene>
<evidence type="ECO:0000313" key="3">
    <source>
        <dbReference type="EMBL" id="TDW18163.1"/>
    </source>
</evidence>
<keyword evidence="2" id="KW-1133">Transmembrane helix</keyword>
<evidence type="ECO:0000313" key="4">
    <source>
        <dbReference type="Proteomes" id="UP000295447"/>
    </source>
</evidence>
<reference evidence="3 4" key="1">
    <citation type="submission" date="2019-03" db="EMBL/GenBank/DDBJ databases">
        <title>Genomic Encyclopedia of Type Strains, Phase III (KMG-III): the genomes of soil and plant-associated and newly described type strains.</title>
        <authorList>
            <person name="Whitman W."/>
        </authorList>
    </citation>
    <scope>NUCLEOTIDE SEQUENCE [LARGE SCALE GENOMIC DNA]</scope>
    <source>
        <strain evidence="3 4">VKM Ac-2570</strain>
    </source>
</reference>
<sequence>MADGAAGHCWRVALPIRLGTGAAVVATGAIALISTAMQDDHPISDPLTALAIYAALWWLGIVRPAVWLSPGELVVRNPLRTHRIARDNVVSARARSRGVAIIRRDGRRCTAVGLWKPRIAQERAASLITNWAQTPPSSNQGEAPESSYPETQESPTRRRVVDILAAAGLAVALTIPALLLAWPHNPQWLWAVAGLIVVIAIVPFGITRQAKDALRRDH</sequence>
<evidence type="ECO:0008006" key="5">
    <source>
        <dbReference type="Google" id="ProtNLM"/>
    </source>
</evidence>
<protein>
    <recommendedName>
        <fullName evidence="5">PH (Pleckstrin Homology) domain-containing protein</fullName>
    </recommendedName>
</protein>
<feature type="transmembrane region" description="Helical" evidence="2">
    <location>
        <begin position="47"/>
        <end position="66"/>
    </location>
</feature>
<dbReference type="AlphaFoldDB" id="A0A4R7ZK52"/>
<dbReference type="EMBL" id="SODF01000002">
    <property type="protein sequence ID" value="TDW18163.1"/>
    <property type="molecule type" value="Genomic_DNA"/>
</dbReference>
<feature type="transmembrane region" description="Helical" evidence="2">
    <location>
        <begin position="160"/>
        <end position="182"/>
    </location>
</feature>
<keyword evidence="4" id="KW-1185">Reference proteome</keyword>
<feature type="transmembrane region" description="Helical" evidence="2">
    <location>
        <begin position="188"/>
        <end position="206"/>
    </location>
</feature>
<keyword evidence="2" id="KW-0472">Membrane</keyword>
<feature type="compositionally biased region" description="Polar residues" evidence="1">
    <location>
        <begin position="131"/>
        <end position="141"/>
    </location>
</feature>
<evidence type="ECO:0000256" key="2">
    <source>
        <dbReference type="SAM" id="Phobius"/>
    </source>
</evidence>
<feature type="transmembrane region" description="Helical" evidence="2">
    <location>
        <begin position="12"/>
        <end position="35"/>
    </location>
</feature>
<accession>A0A4R7ZK52</accession>
<name>A0A4R7ZK52_9ACTN</name>
<dbReference type="Proteomes" id="UP000295447">
    <property type="component" value="Unassembled WGS sequence"/>
</dbReference>
<proteinExistence type="predicted"/>